<dbReference type="GO" id="GO:0007165">
    <property type="term" value="P:signal transduction"/>
    <property type="evidence" value="ECO:0007669"/>
    <property type="project" value="InterPro"/>
</dbReference>
<evidence type="ECO:0000313" key="4">
    <source>
        <dbReference type="Proteomes" id="UP000094342"/>
    </source>
</evidence>
<dbReference type="CDD" id="cd06225">
    <property type="entry name" value="HAMP"/>
    <property type="match status" value="1"/>
</dbReference>
<dbReference type="Gene3D" id="1.10.8.500">
    <property type="entry name" value="HAMP domain in histidine kinase"/>
    <property type="match status" value="1"/>
</dbReference>
<evidence type="ECO:0000256" key="1">
    <source>
        <dbReference type="ARBA" id="ARBA00022500"/>
    </source>
</evidence>
<dbReference type="Pfam" id="PF00672">
    <property type="entry name" value="HAMP"/>
    <property type="match status" value="1"/>
</dbReference>
<dbReference type="Proteomes" id="UP000094342">
    <property type="component" value="Unassembled WGS sequence"/>
</dbReference>
<dbReference type="GO" id="GO:0016020">
    <property type="term" value="C:membrane"/>
    <property type="evidence" value="ECO:0007669"/>
    <property type="project" value="InterPro"/>
</dbReference>
<dbReference type="STRING" id="1752398.A8M32_02535"/>
<dbReference type="GO" id="GO:0004888">
    <property type="term" value="F:transmembrane signaling receptor activity"/>
    <property type="evidence" value="ECO:0007669"/>
    <property type="project" value="InterPro"/>
</dbReference>
<dbReference type="GO" id="GO:0006935">
    <property type="term" value="P:chemotaxis"/>
    <property type="evidence" value="ECO:0007669"/>
    <property type="project" value="UniProtKB-KW"/>
</dbReference>
<accession>A0A1E3VH98</accession>
<evidence type="ECO:0000313" key="3">
    <source>
        <dbReference type="EMBL" id="ODR92914.1"/>
    </source>
</evidence>
<dbReference type="OrthoDB" id="3378718at2"/>
<proteinExistence type="inferred from homology"/>
<dbReference type="SMART" id="SM00304">
    <property type="entry name" value="HAMP"/>
    <property type="match status" value="2"/>
</dbReference>
<dbReference type="CDD" id="cd11386">
    <property type="entry name" value="MCP_signal"/>
    <property type="match status" value="1"/>
</dbReference>
<keyword evidence="4" id="KW-1185">Reference proteome</keyword>
<dbReference type="SMART" id="SM00283">
    <property type="entry name" value="MA"/>
    <property type="match status" value="1"/>
</dbReference>
<dbReference type="InterPro" id="IPR004090">
    <property type="entry name" value="Chemotax_Me-accpt_rcpt"/>
</dbReference>
<dbReference type="SUPFAM" id="SSF158472">
    <property type="entry name" value="HAMP domain-like"/>
    <property type="match status" value="1"/>
</dbReference>
<dbReference type="PRINTS" id="PR00260">
    <property type="entry name" value="CHEMTRNSDUCR"/>
</dbReference>
<reference evidence="4" key="1">
    <citation type="submission" date="2016-05" db="EMBL/GenBank/DDBJ databases">
        <authorList>
            <person name="Li Y."/>
        </authorList>
    </citation>
    <scope>NUCLEOTIDE SEQUENCE [LARGE SCALE GENOMIC DNA]</scope>
    <source>
        <strain evidence="4">YIC4027</strain>
    </source>
</reference>
<dbReference type="InterPro" id="IPR003660">
    <property type="entry name" value="HAMP_dom"/>
</dbReference>
<dbReference type="PANTHER" id="PTHR43531:SF11">
    <property type="entry name" value="METHYL-ACCEPTING CHEMOTAXIS PROTEIN 3"/>
    <property type="match status" value="1"/>
</dbReference>
<comment type="caution">
    <text evidence="3">The sequence shown here is derived from an EMBL/GenBank/DDBJ whole genome shotgun (WGS) entry which is preliminary data.</text>
</comment>
<dbReference type="InterPro" id="IPR051310">
    <property type="entry name" value="MCP_chemotaxis"/>
</dbReference>
<evidence type="ECO:0000256" key="2">
    <source>
        <dbReference type="ARBA" id="ARBA00029447"/>
    </source>
</evidence>
<name>A0A1E3VH98_9HYPH</name>
<keyword evidence="1" id="KW-0145">Chemotaxis</keyword>
<dbReference type="PROSITE" id="PS50111">
    <property type="entry name" value="CHEMOTAXIS_TRANSDUC_2"/>
    <property type="match status" value="1"/>
</dbReference>
<dbReference type="AlphaFoldDB" id="A0A1E3VH98"/>
<comment type="similarity">
    <text evidence="2">Belongs to the methyl-accepting chemotaxis (MCP) protein family.</text>
</comment>
<dbReference type="SUPFAM" id="SSF58104">
    <property type="entry name" value="Methyl-accepting chemotaxis protein (MCP) signaling domain"/>
    <property type="match status" value="1"/>
</dbReference>
<organism evidence="3 4">
    <name type="scientific">Sinorhizobium alkalisoli</name>
    <dbReference type="NCBI Taxonomy" id="1752398"/>
    <lineage>
        <taxon>Bacteria</taxon>
        <taxon>Pseudomonadati</taxon>
        <taxon>Pseudomonadota</taxon>
        <taxon>Alphaproteobacteria</taxon>
        <taxon>Hyphomicrobiales</taxon>
        <taxon>Rhizobiaceae</taxon>
        <taxon>Sinorhizobium/Ensifer group</taxon>
        <taxon>Sinorhizobium</taxon>
    </lineage>
</organism>
<dbReference type="InterPro" id="IPR004089">
    <property type="entry name" value="MCPsignal_dom"/>
</dbReference>
<gene>
    <name evidence="3" type="ORF">A8M32_02535</name>
</gene>
<sequence length="649" mass="69138">MKHVPIVGKFFVIIALFGSIAVALTLYQSKRMFEVSTRYSDLLNKDAAATLYLTQANRSLEAARSSISDMMMTRAKEARAKPEAALKDAQTNFLKSMDQAIAAAPGSTELSQLKSDGFSLLNDACGAAIAVGRGAASEAELATVQQLFLSLCQPAFAAISPRFIAVANQMAMASEQKRIDVTQTARTTSVWTLGATAFALLFVSAFGFLAVRSWLVKPIGAIAETMKVIASGDMAATVRGADRRDEIGAMARAVQVFRDNELRARELEESVEASRNTAEKDRARSAEAERIRAQTLAATTAELAEALQQLANRNLAFRLENPFAEDFETLRSDFNAAVGQLSGSLHAVSSATGSIDAGAHELAQSAQDLFRRTEQQAATLEQTAAALDQITQNVVGSSKRTDEARELAVEANRSARRSAEVVRKAVSAMQRIEQSSAEITNIVSVIDEIAFQTNLLALNAGVEAARSGEAGKGFAVVAQEVRELAQRSALAAKDIKDLIHNSALEVTDGVQLVRDTGEVLELIESQILRINSQLDAVAAAANDQSVALAEVNRAVNQMDDVTQQNAAMAEESTAASVALANEVRRLRGIVSGFQLENKRSASLANEGMTDPDGAPRVSPARRMLAVVANALAVDSKTADAPDEVIAPGQ</sequence>
<dbReference type="Gene3D" id="1.10.287.950">
    <property type="entry name" value="Methyl-accepting chemotaxis protein"/>
    <property type="match status" value="1"/>
</dbReference>
<dbReference type="EMBL" id="LYBW01000037">
    <property type="protein sequence ID" value="ODR92914.1"/>
    <property type="molecule type" value="Genomic_DNA"/>
</dbReference>
<protein>
    <submittedName>
        <fullName evidence="3">Chemotaxis protein</fullName>
    </submittedName>
</protein>
<dbReference type="Pfam" id="PF00015">
    <property type="entry name" value="MCPsignal"/>
    <property type="match status" value="1"/>
</dbReference>
<dbReference type="PROSITE" id="PS50885">
    <property type="entry name" value="HAMP"/>
    <property type="match status" value="2"/>
</dbReference>
<dbReference type="PANTHER" id="PTHR43531">
    <property type="entry name" value="PROTEIN ICFG"/>
    <property type="match status" value="1"/>
</dbReference>